<sequence length="362" mass="42844">MSSSSSESQWEWDGHPLTLDDFYAVRVYIDACLNPKTAPGKLPYALTTDLDLLLKLVKAMDRLIPWPAEATGEWKIPQPVAVLPPEPPRPPDFLPAGEPLDLWLEQQEKEIAHWENEIRYHDNNPKKKRQFPTRHLPRKRLKEILTSLQKEKDDALEWKERHSRWIIEHQPDLDRYQRYLQAQAAYEKSAQIQYLIRTEYSQSLFFKKILSRQSKEIRRAKERGGLLYSQVPWELLPSGEGFYRRLHQYFQGEREKLRSRRYLPERLQFMESLSPVKAYLGKDEFNDYVAYFFKGSTYAVLESPWSGNAIYFLPASEWVRLSKYCRTDLLESPQAQVTRLIHGRSGKWKQQVRKRIQPKSPP</sequence>
<accession>A0A934RPD8</accession>
<dbReference type="AlphaFoldDB" id="A0A934RPD8"/>
<name>A0A934RPD8_9BACT</name>
<gene>
    <name evidence="1" type="ORF">JIN78_13420</name>
</gene>
<keyword evidence="2" id="KW-1185">Reference proteome</keyword>
<dbReference type="RefSeq" id="WP_200392500.1">
    <property type="nucleotide sequence ID" value="NZ_JAENIO010000039.1"/>
</dbReference>
<reference evidence="1" key="1">
    <citation type="submission" date="2021-01" db="EMBL/GenBank/DDBJ databases">
        <title>Modified the classification status of verrucomicrobia.</title>
        <authorList>
            <person name="Feng X."/>
        </authorList>
    </citation>
    <scope>NUCLEOTIDE SEQUENCE</scope>
    <source>
        <strain evidence="1">KCTC 12986</strain>
    </source>
</reference>
<comment type="caution">
    <text evidence="1">The sequence shown here is derived from an EMBL/GenBank/DDBJ whole genome shotgun (WGS) entry which is preliminary data.</text>
</comment>
<proteinExistence type="predicted"/>
<dbReference type="Proteomes" id="UP000604083">
    <property type="component" value="Unassembled WGS sequence"/>
</dbReference>
<organism evidence="1 2">
    <name type="scientific">Roseibacillus ishigakijimensis</name>
    <dbReference type="NCBI Taxonomy" id="454146"/>
    <lineage>
        <taxon>Bacteria</taxon>
        <taxon>Pseudomonadati</taxon>
        <taxon>Verrucomicrobiota</taxon>
        <taxon>Verrucomicrobiia</taxon>
        <taxon>Verrucomicrobiales</taxon>
        <taxon>Verrucomicrobiaceae</taxon>
        <taxon>Roseibacillus</taxon>
    </lineage>
</organism>
<evidence type="ECO:0000313" key="2">
    <source>
        <dbReference type="Proteomes" id="UP000604083"/>
    </source>
</evidence>
<protein>
    <submittedName>
        <fullName evidence="1">Uncharacterized protein</fullName>
    </submittedName>
</protein>
<dbReference type="EMBL" id="JAENIO010000039">
    <property type="protein sequence ID" value="MBK1835064.1"/>
    <property type="molecule type" value="Genomic_DNA"/>
</dbReference>
<evidence type="ECO:0000313" key="1">
    <source>
        <dbReference type="EMBL" id="MBK1835064.1"/>
    </source>
</evidence>